<name>A0A1M6TLA1_9FIRM</name>
<dbReference type="SMART" id="SM00729">
    <property type="entry name" value="Elp3"/>
    <property type="match status" value="1"/>
</dbReference>
<evidence type="ECO:0000313" key="8">
    <source>
        <dbReference type="EMBL" id="SHK57747.1"/>
    </source>
</evidence>
<evidence type="ECO:0000313" key="9">
    <source>
        <dbReference type="Proteomes" id="UP000183997"/>
    </source>
</evidence>
<evidence type="ECO:0000256" key="1">
    <source>
        <dbReference type="ARBA" id="ARBA00001966"/>
    </source>
</evidence>
<dbReference type="SFLD" id="SFLDG01086">
    <property type="entry name" value="elongater_protein-like"/>
    <property type="match status" value="1"/>
</dbReference>
<dbReference type="STRING" id="1121421.SAMN02745123_02361"/>
<dbReference type="PROSITE" id="PS51918">
    <property type="entry name" value="RADICAL_SAM"/>
    <property type="match status" value="1"/>
</dbReference>
<evidence type="ECO:0000256" key="5">
    <source>
        <dbReference type="ARBA" id="ARBA00023004"/>
    </source>
</evidence>
<dbReference type="GO" id="GO:0003824">
    <property type="term" value="F:catalytic activity"/>
    <property type="evidence" value="ECO:0007669"/>
    <property type="project" value="InterPro"/>
</dbReference>
<dbReference type="InterPro" id="IPR039661">
    <property type="entry name" value="ELP3"/>
</dbReference>
<keyword evidence="4" id="KW-0479">Metal-binding</keyword>
<keyword evidence="5" id="KW-0408">Iron</keyword>
<evidence type="ECO:0000256" key="2">
    <source>
        <dbReference type="ARBA" id="ARBA00022485"/>
    </source>
</evidence>
<dbReference type="InterPro" id="IPR032432">
    <property type="entry name" value="Radical_SAM_C"/>
</dbReference>
<dbReference type="InterPro" id="IPR007197">
    <property type="entry name" value="rSAM"/>
</dbReference>
<dbReference type="GO" id="GO:0046872">
    <property type="term" value="F:metal ion binding"/>
    <property type="evidence" value="ECO:0007669"/>
    <property type="project" value="UniProtKB-KW"/>
</dbReference>
<evidence type="ECO:0000256" key="6">
    <source>
        <dbReference type="ARBA" id="ARBA00023014"/>
    </source>
</evidence>
<keyword evidence="3" id="KW-0949">S-adenosyl-L-methionine</keyword>
<feature type="domain" description="Radical SAM core" evidence="7">
    <location>
        <begin position="18"/>
        <end position="261"/>
    </location>
</feature>
<reference evidence="9" key="1">
    <citation type="submission" date="2016-11" db="EMBL/GenBank/DDBJ databases">
        <authorList>
            <person name="Varghese N."/>
            <person name="Submissions S."/>
        </authorList>
    </citation>
    <scope>NUCLEOTIDE SEQUENCE [LARGE SCALE GENOMIC DNA]</scope>
    <source>
        <strain evidence="9">DSM 10349</strain>
    </source>
</reference>
<keyword evidence="9" id="KW-1185">Reference proteome</keyword>
<evidence type="ECO:0000256" key="4">
    <source>
        <dbReference type="ARBA" id="ARBA00022723"/>
    </source>
</evidence>
<dbReference type="InterPro" id="IPR005911">
    <property type="entry name" value="YhcC-like"/>
</dbReference>
<keyword evidence="6" id="KW-0411">Iron-sulfur</keyword>
<dbReference type="InterPro" id="IPR006638">
    <property type="entry name" value="Elp3/MiaA/NifB-like_rSAM"/>
</dbReference>
<dbReference type="OrthoDB" id="9801689at2"/>
<dbReference type="PANTHER" id="PTHR11135:SF1">
    <property type="entry name" value="PROTEIN YHCC"/>
    <property type="match status" value="1"/>
</dbReference>
<gene>
    <name evidence="8" type="ORF">SAMN02745123_02361</name>
</gene>
<dbReference type="InterPro" id="IPR023404">
    <property type="entry name" value="rSAM_horseshoe"/>
</dbReference>
<dbReference type="InterPro" id="IPR058240">
    <property type="entry name" value="rSAM_sf"/>
</dbReference>
<dbReference type="GO" id="GO:0051539">
    <property type="term" value="F:4 iron, 4 sulfur cluster binding"/>
    <property type="evidence" value="ECO:0007669"/>
    <property type="project" value="UniProtKB-KW"/>
</dbReference>
<dbReference type="RefSeq" id="WP_072914555.1">
    <property type="nucleotide sequence ID" value="NZ_FRAR01000017.1"/>
</dbReference>
<dbReference type="SFLD" id="SFLDS00029">
    <property type="entry name" value="Radical_SAM"/>
    <property type="match status" value="1"/>
</dbReference>
<dbReference type="SUPFAM" id="SSF102114">
    <property type="entry name" value="Radical SAM enzymes"/>
    <property type="match status" value="1"/>
</dbReference>
<protein>
    <recommendedName>
        <fullName evidence="7">Radical SAM core domain-containing protein</fullName>
    </recommendedName>
</protein>
<dbReference type="Proteomes" id="UP000183997">
    <property type="component" value="Unassembled WGS sequence"/>
</dbReference>
<dbReference type="NCBIfam" id="TIGR01212">
    <property type="entry name" value="TIGR01212 family radical SAM protein"/>
    <property type="match status" value="1"/>
</dbReference>
<dbReference type="AlphaFoldDB" id="A0A1M6TLA1"/>
<accession>A0A1M6TLA1</accession>
<organism evidence="8 9">
    <name type="scientific">Desulforamulus aeronauticus DSM 10349</name>
    <dbReference type="NCBI Taxonomy" id="1121421"/>
    <lineage>
        <taxon>Bacteria</taxon>
        <taxon>Bacillati</taxon>
        <taxon>Bacillota</taxon>
        <taxon>Clostridia</taxon>
        <taxon>Eubacteriales</taxon>
        <taxon>Peptococcaceae</taxon>
        <taxon>Desulforamulus</taxon>
    </lineage>
</organism>
<dbReference type="Pfam" id="PF16199">
    <property type="entry name" value="Radical_SAM_C"/>
    <property type="match status" value="1"/>
</dbReference>
<dbReference type="Gene3D" id="3.80.30.20">
    <property type="entry name" value="tm_1862 like domain"/>
    <property type="match status" value="1"/>
</dbReference>
<keyword evidence="2" id="KW-0004">4Fe-4S</keyword>
<dbReference type="PANTHER" id="PTHR11135">
    <property type="entry name" value="HISTONE ACETYLTRANSFERASE-RELATED"/>
    <property type="match status" value="1"/>
</dbReference>
<comment type="cofactor">
    <cofactor evidence="1">
        <name>[4Fe-4S] cluster</name>
        <dbReference type="ChEBI" id="CHEBI:49883"/>
    </cofactor>
</comment>
<proteinExistence type="predicted"/>
<sequence>MQGKSTRYRQYSDHLVKKFGQKVYKLPVNLPGTCPNRDGTVGKGGCIFCDEAGAGFECLPNTLDIQQQIEKNRDFFIKRFHAKKFIVYFQAFTNTYLPLEQFKENMVAAASQEDIVGISISTRPDCINDAYLDFLVELQKEYGLDINIELGLQTVNYHTLTRVNRGHTLAEFIDAVQRIKQRNFEICTHIILNLPWDNLLDVKENAKILSVLGIDYVKLHSLYVVKGTLLADMYERQEFKIISLEEYTNRMITFLEYLHPDIVVQRLVGKGPQEHQLFANWSTSWWKIKQSIENSLEEKDTWQGKKCDYMNGKALKDRAK</sequence>
<dbReference type="SFLD" id="SFLDG01091">
    <property type="entry name" value="uncharacterized_CHP01210-like"/>
    <property type="match status" value="1"/>
</dbReference>
<dbReference type="Pfam" id="PF04055">
    <property type="entry name" value="Radical_SAM"/>
    <property type="match status" value="1"/>
</dbReference>
<dbReference type="EMBL" id="FRAR01000017">
    <property type="protein sequence ID" value="SHK57747.1"/>
    <property type="molecule type" value="Genomic_DNA"/>
</dbReference>
<evidence type="ECO:0000259" key="7">
    <source>
        <dbReference type="PROSITE" id="PS51918"/>
    </source>
</evidence>
<evidence type="ECO:0000256" key="3">
    <source>
        <dbReference type="ARBA" id="ARBA00022691"/>
    </source>
</evidence>